<evidence type="ECO:0000259" key="3">
    <source>
        <dbReference type="Pfam" id="PF24491"/>
    </source>
</evidence>
<sequence length="486" mass="51810">MTAPMEETASPLPATRRALLRRIAVGQTEGRAPSLVGAVVRDGRLWWVGARGEVSEAGARSASVEGGGGRRVGGRTPDADTQYRIGSLTKTFVAVLVMRLRDEGLLRLGDPLSRHLDVPEAGDATIAQLLSHTSGLAAEARGPWWERTPGELRPETADIFGERPLRHPAGRRHHYSNPGFALLGALVERLRGAPWDEVLRREVLEPLGMGRTSPLPRAPHAEGWAVHPWADVLLPEPAVDTGRMAPAGQLWSTAADLARYAAFLMDGDERVLGARTLAEMRAPAVAPEDDDWDGGYGLGIQLARRDGRVLIGHTGSMPGFLAALWASPEDGLAGIALANATSGPAVGAVAADLVRIAAEHEPPVPAPWRPLTEADPELVALTGPWYWGPTPFLLRLRPERGLELSPLNGRGRGSRFRAEPDGTWTGLDGYYAGETLRVVRGAGGGPYGGADNVHLDLGTFVFTREPYEPDGAVPGGVDPKGWRPGA</sequence>
<feature type="region of interest" description="Disordered" evidence="1">
    <location>
        <begin position="58"/>
        <end position="78"/>
    </location>
</feature>
<accession>A0ABU2XHY0</accession>
<gene>
    <name evidence="4" type="ORF">RND15_22835</name>
</gene>
<evidence type="ECO:0000256" key="1">
    <source>
        <dbReference type="SAM" id="MobiDB-lite"/>
    </source>
</evidence>
<evidence type="ECO:0000313" key="4">
    <source>
        <dbReference type="EMBL" id="MDT0545525.1"/>
    </source>
</evidence>
<evidence type="ECO:0000313" key="5">
    <source>
        <dbReference type="Proteomes" id="UP001180754"/>
    </source>
</evidence>
<dbReference type="Proteomes" id="UP001180754">
    <property type="component" value="Unassembled WGS sequence"/>
</dbReference>
<feature type="domain" description="DUF7586" evidence="3">
    <location>
        <begin position="375"/>
        <end position="464"/>
    </location>
</feature>
<reference evidence="4" key="1">
    <citation type="submission" date="2024-05" db="EMBL/GenBank/DDBJ databases">
        <title>30 novel species of actinomycetes from the DSMZ collection.</title>
        <authorList>
            <person name="Nouioui I."/>
        </authorList>
    </citation>
    <scope>NUCLEOTIDE SEQUENCE</scope>
    <source>
        <strain evidence="4">DSM 41529</strain>
    </source>
</reference>
<dbReference type="Gene3D" id="3.40.710.10">
    <property type="entry name" value="DD-peptidase/beta-lactamase superfamily"/>
    <property type="match status" value="1"/>
</dbReference>
<comment type="caution">
    <text evidence="4">The sequence shown here is derived from an EMBL/GenBank/DDBJ whole genome shotgun (WGS) entry which is preliminary data.</text>
</comment>
<dbReference type="SUPFAM" id="SSF56601">
    <property type="entry name" value="beta-lactamase/transpeptidase-like"/>
    <property type="match status" value="1"/>
</dbReference>
<dbReference type="Pfam" id="PF00144">
    <property type="entry name" value="Beta-lactamase"/>
    <property type="match status" value="1"/>
</dbReference>
<protein>
    <submittedName>
        <fullName evidence="4">Serine hydrolase domain-containing protein</fullName>
        <ecNumber evidence="4">3.1.1.103</ecNumber>
    </submittedName>
</protein>
<keyword evidence="5" id="KW-1185">Reference proteome</keyword>
<dbReference type="GO" id="GO:0016787">
    <property type="term" value="F:hydrolase activity"/>
    <property type="evidence" value="ECO:0007669"/>
    <property type="project" value="UniProtKB-KW"/>
</dbReference>
<dbReference type="InterPro" id="IPR001466">
    <property type="entry name" value="Beta-lactam-related"/>
</dbReference>
<dbReference type="PANTHER" id="PTHR46825">
    <property type="entry name" value="D-ALANYL-D-ALANINE-CARBOXYPEPTIDASE/ENDOPEPTIDASE AMPH"/>
    <property type="match status" value="1"/>
</dbReference>
<name>A0ABU2XHY0_9ACTN</name>
<organism evidence="4 5">
    <name type="scientific">Streptomyces lonegramiae</name>
    <dbReference type="NCBI Taxonomy" id="3075524"/>
    <lineage>
        <taxon>Bacteria</taxon>
        <taxon>Bacillati</taxon>
        <taxon>Actinomycetota</taxon>
        <taxon>Actinomycetes</taxon>
        <taxon>Kitasatosporales</taxon>
        <taxon>Streptomycetaceae</taxon>
        <taxon>Streptomyces</taxon>
    </lineage>
</organism>
<dbReference type="RefSeq" id="WP_311726016.1">
    <property type="nucleotide sequence ID" value="NZ_JAVRFD010000011.1"/>
</dbReference>
<dbReference type="InterPro" id="IPR056008">
    <property type="entry name" value="DUF7586"/>
</dbReference>
<dbReference type="PANTHER" id="PTHR46825:SF7">
    <property type="entry name" value="D-ALANYL-D-ALANINE CARBOXYPEPTIDASE"/>
    <property type="match status" value="1"/>
</dbReference>
<dbReference type="InterPro" id="IPR050491">
    <property type="entry name" value="AmpC-like"/>
</dbReference>
<dbReference type="InterPro" id="IPR012338">
    <property type="entry name" value="Beta-lactam/transpept-like"/>
</dbReference>
<dbReference type="Pfam" id="PF24491">
    <property type="entry name" value="DUF7586"/>
    <property type="match status" value="1"/>
</dbReference>
<dbReference type="EMBL" id="JAVRFD010000011">
    <property type="protein sequence ID" value="MDT0545525.1"/>
    <property type="molecule type" value="Genomic_DNA"/>
</dbReference>
<evidence type="ECO:0000259" key="2">
    <source>
        <dbReference type="Pfam" id="PF00144"/>
    </source>
</evidence>
<dbReference type="EC" id="3.1.1.103" evidence="4"/>
<proteinExistence type="predicted"/>
<feature type="domain" description="Beta-lactamase-related" evidence="2">
    <location>
        <begin position="23"/>
        <end position="358"/>
    </location>
</feature>
<keyword evidence="4" id="KW-0378">Hydrolase</keyword>